<keyword evidence="3" id="KW-0804">Transcription</keyword>
<dbReference type="PANTHER" id="PTHR43537">
    <property type="entry name" value="TRANSCRIPTIONAL REGULATOR, GNTR FAMILY"/>
    <property type="match status" value="1"/>
</dbReference>
<organism evidence="5 6">
    <name type="scientific">Saccharopolyspora cebuensis</name>
    <dbReference type="NCBI Taxonomy" id="418759"/>
    <lineage>
        <taxon>Bacteria</taxon>
        <taxon>Bacillati</taxon>
        <taxon>Actinomycetota</taxon>
        <taxon>Actinomycetes</taxon>
        <taxon>Pseudonocardiales</taxon>
        <taxon>Pseudonocardiaceae</taxon>
        <taxon>Saccharopolyspora</taxon>
    </lineage>
</organism>
<keyword evidence="6" id="KW-1185">Reference proteome</keyword>
<accession>A0ABV4CC97</accession>
<dbReference type="Gene3D" id="1.10.10.10">
    <property type="entry name" value="Winged helix-like DNA-binding domain superfamily/Winged helix DNA-binding domain"/>
    <property type="match status" value="1"/>
</dbReference>
<dbReference type="InterPro" id="IPR036388">
    <property type="entry name" value="WH-like_DNA-bd_sf"/>
</dbReference>
<feature type="domain" description="HTH gntR-type" evidence="4">
    <location>
        <begin position="13"/>
        <end position="81"/>
    </location>
</feature>
<evidence type="ECO:0000313" key="6">
    <source>
        <dbReference type="Proteomes" id="UP001564626"/>
    </source>
</evidence>
<protein>
    <submittedName>
        <fullName evidence="5">GntR family transcriptional regulator</fullName>
    </submittedName>
</protein>
<dbReference type="PROSITE" id="PS50949">
    <property type="entry name" value="HTH_GNTR"/>
    <property type="match status" value="1"/>
</dbReference>
<dbReference type="SUPFAM" id="SSF48008">
    <property type="entry name" value="GntR ligand-binding domain-like"/>
    <property type="match status" value="1"/>
</dbReference>
<dbReference type="SUPFAM" id="SSF46785">
    <property type="entry name" value="Winged helix' DNA-binding domain"/>
    <property type="match status" value="1"/>
</dbReference>
<dbReference type="Pfam" id="PF07729">
    <property type="entry name" value="FCD"/>
    <property type="match status" value="1"/>
</dbReference>
<dbReference type="PANTHER" id="PTHR43537:SF49">
    <property type="entry name" value="TRANSCRIPTIONAL REGULATORY PROTEIN"/>
    <property type="match status" value="1"/>
</dbReference>
<reference evidence="5 6" key="1">
    <citation type="submission" date="2024-08" db="EMBL/GenBank/DDBJ databases">
        <title>Genome mining of Saccharopolyspora cebuensis PGLac3 from Nigerian medicinal plant.</title>
        <authorList>
            <person name="Ezeobiora C.E."/>
            <person name="Igbokwe N.H."/>
            <person name="Amin D.H."/>
            <person name="Mendie U.E."/>
        </authorList>
    </citation>
    <scope>NUCLEOTIDE SEQUENCE [LARGE SCALE GENOMIC DNA]</scope>
    <source>
        <strain evidence="5 6">PGLac3</strain>
    </source>
</reference>
<keyword evidence="1" id="KW-0805">Transcription regulation</keyword>
<gene>
    <name evidence="5" type="ORF">AB8O55_01815</name>
</gene>
<evidence type="ECO:0000256" key="2">
    <source>
        <dbReference type="ARBA" id="ARBA00023125"/>
    </source>
</evidence>
<evidence type="ECO:0000313" key="5">
    <source>
        <dbReference type="EMBL" id="MEY8038123.1"/>
    </source>
</evidence>
<evidence type="ECO:0000259" key="4">
    <source>
        <dbReference type="PROSITE" id="PS50949"/>
    </source>
</evidence>
<name>A0ABV4CC97_9PSEU</name>
<dbReference type="CDD" id="cd07377">
    <property type="entry name" value="WHTH_GntR"/>
    <property type="match status" value="1"/>
</dbReference>
<dbReference type="SMART" id="SM00345">
    <property type="entry name" value="HTH_GNTR"/>
    <property type="match status" value="1"/>
</dbReference>
<evidence type="ECO:0000256" key="3">
    <source>
        <dbReference type="ARBA" id="ARBA00023163"/>
    </source>
</evidence>
<dbReference type="Proteomes" id="UP001564626">
    <property type="component" value="Unassembled WGS sequence"/>
</dbReference>
<dbReference type="InterPro" id="IPR008920">
    <property type="entry name" value="TF_FadR/GntR_C"/>
</dbReference>
<dbReference type="EMBL" id="JBGEHV010000002">
    <property type="protein sequence ID" value="MEY8038123.1"/>
    <property type="molecule type" value="Genomic_DNA"/>
</dbReference>
<keyword evidence="2" id="KW-0238">DNA-binding</keyword>
<dbReference type="SMART" id="SM00895">
    <property type="entry name" value="FCD"/>
    <property type="match status" value="1"/>
</dbReference>
<dbReference type="InterPro" id="IPR011711">
    <property type="entry name" value="GntR_C"/>
</dbReference>
<evidence type="ECO:0000256" key="1">
    <source>
        <dbReference type="ARBA" id="ARBA00023015"/>
    </source>
</evidence>
<dbReference type="InterPro" id="IPR036390">
    <property type="entry name" value="WH_DNA-bd_sf"/>
</dbReference>
<proteinExistence type="predicted"/>
<dbReference type="RefSeq" id="WP_345361182.1">
    <property type="nucleotide sequence ID" value="NZ_BAABII010000005.1"/>
</dbReference>
<dbReference type="Pfam" id="PF00392">
    <property type="entry name" value="GntR"/>
    <property type="match status" value="1"/>
</dbReference>
<sequence>MSAAEELRRQPNASLGEQVRRALRARIAEGRLHPGDRLFEQDLAAEFGISRVPVREAIRRLQGDGLVEVRDRRRGVFVRGLDRRQAEELFDVREALEVLAARLAAERGSEAGVARTAALTASARRSLEAGDLAAMAEANAAFHDELVALSGHELLANVLEPLHGRLAYLFRLNLEPERVCTEHEQLHAAIAAGDAERAAALACRHVRSSRRMVFAHDLC</sequence>
<dbReference type="PRINTS" id="PR00035">
    <property type="entry name" value="HTHGNTR"/>
</dbReference>
<dbReference type="Gene3D" id="1.20.120.530">
    <property type="entry name" value="GntR ligand-binding domain-like"/>
    <property type="match status" value="1"/>
</dbReference>
<comment type="caution">
    <text evidence="5">The sequence shown here is derived from an EMBL/GenBank/DDBJ whole genome shotgun (WGS) entry which is preliminary data.</text>
</comment>
<dbReference type="InterPro" id="IPR000524">
    <property type="entry name" value="Tscrpt_reg_HTH_GntR"/>
</dbReference>